<dbReference type="InterPro" id="IPR029052">
    <property type="entry name" value="Metallo-depent_PP-like"/>
</dbReference>
<name>R7ZUZ5_9BACT</name>
<evidence type="ECO:0000313" key="2">
    <source>
        <dbReference type="Proteomes" id="UP000013909"/>
    </source>
</evidence>
<organism evidence="1 2">
    <name type="scientific">Lunatimonas lonarensis</name>
    <dbReference type="NCBI Taxonomy" id="1232681"/>
    <lineage>
        <taxon>Bacteria</taxon>
        <taxon>Pseudomonadati</taxon>
        <taxon>Bacteroidota</taxon>
        <taxon>Cytophagia</taxon>
        <taxon>Cytophagales</taxon>
        <taxon>Cyclobacteriaceae</taxon>
    </lineage>
</organism>
<dbReference type="InterPro" id="IPR051918">
    <property type="entry name" value="STPP_CPPED1"/>
</dbReference>
<dbReference type="Proteomes" id="UP000013909">
    <property type="component" value="Unassembled WGS sequence"/>
</dbReference>
<dbReference type="PANTHER" id="PTHR43143">
    <property type="entry name" value="METALLOPHOSPHOESTERASE, CALCINEURIN SUPERFAMILY"/>
    <property type="match status" value="1"/>
</dbReference>
<proteinExistence type="predicted"/>
<keyword evidence="2" id="KW-1185">Reference proteome</keyword>
<protein>
    <submittedName>
        <fullName evidence="1">Uncharacterized protein</fullName>
    </submittedName>
</protein>
<dbReference type="Gene3D" id="3.60.21.10">
    <property type="match status" value="1"/>
</dbReference>
<dbReference type="SUPFAM" id="SSF56300">
    <property type="entry name" value="Metallo-dependent phosphatases"/>
    <property type="match status" value="1"/>
</dbReference>
<dbReference type="PANTHER" id="PTHR43143:SF1">
    <property type="entry name" value="SERINE_THREONINE-PROTEIN PHOSPHATASE CPPED1"/>
    <property type="match status" value="1"/>
</dbReference>
<dbReference type="AlphaFoldDB" id="R7ZUZ5"/>
<gene>
    <name evidence="1" type="ORF">ADIS_1505</name>
</gene>
<sequence length="280" mass="33051">MHDSEYRLDTFIDEMIQEKPDFIIELGDFFPPDEKFAHFYGIWNKYDGEKYHVIGNHETDGGFSLVDVLKSRKMENSYYSFQKSGFHFIVLDGNDQKSPDTKPYFRYIGNDQIEWLKEDLKESSLPVVVFSHQELFCPEGEEGMGVENYRQIQEIFEAHNVSRPDGRVIACFNGHTHFDHVENVNGIWYIQINSMSYNWLGGEFTYNRFTDDIDSEFPFVKYTAPFKDPLFATVEISTQGYIKIVGRQSEWIVPDPWELGYPDRFKKYMSPKISDRYLEF</sequence>
<comment type="caution">
    <text evidence="1">The sequence shown here is derived from an EMBL/GenBank/DDBJ whole genome shotgun (WGS) entry which is preliminary data.</text>
</comment>
<dbReference type="PATRIC" id="fig|1288963.3.peg.1498"/>
<dbReference type="STRING" id="1232681.ADIS_1505"/>
<evidence type="ECO:0000313" key="1">
    <source>
        <dbReference type="EMBL" id="EON77966.1"/>
    </source>
</evidence>
<reference evidence="1 2" key="1">
    <citation type="submission" date="2013-02" db="EMBL/GenBank/DDBJ databases">
        <title>A novel strain isolated from Lonar lake, Maharashtra, India.</title>
        <authorList>
            <person name="Singh A."/>
        </authorList>
    </citation>
    <scope>NUCLEOTIDE SEQUENCE [LARGE SCALE GENOMIC DNA]</scope>
    <source>
        <strain evidence="1 2">AK24</strain>
    </source>
</reference>
<accession>R7ZUZ5</accession>
<dbReference type="EMBL" id="AQHR01000044">
    <property type="protein sequence ID" value="EON77966.1"/>
    <property type="molecule type" value="Genomic_DNA"/>
</dbReference>